<dbReference type="Proteomes" id="UP000187203">
    <property type="component" value="Unassembled WGS sequence"/>
</dbReference>
<reference evidence="2" key="1">
    <citation type="submission" date="2013-09" db="EMBL/GenBank/DDBJ databases">
        <title>Corchorus olitorius genome sequencing.</title>
        <authorList>
            <person name="Alam M."/>
            <person name="Haque M.S."/>
            <person name="Islam M.S."/>
            <person name="Emdad E.M."/>
            <person name="Islam M.M."/>
            <person name="Ahmed B."/>
            <person name="Halim A."/>
            <person name="Hossen Q.M.M."/>
            <person name="Hossain M.Z."/>
            <person name="Ahmed R."/>
            <person name="Khan M.M."/>
            <person name="Islam R."/>
            <person name="Rashid M.M."/>
            <person name="Khan S.A."/>
            <person name="Rahman M.S."/>
            <person name="Alam M."/>
            <person name="Yahiya A.S."/>
            <person name="Khan M.S."/>
            <person name="Azam M.S."/>
            <person name="Haque T."/>
            <person name="Lashkar M.Z.H."/>
            <person name="Akhand A.I."/>
            <person name="Morshed G."/>
            <person name="Roy S."/>
            <person name="Uddin K.S."/>
            <person name="Rabeya T."/>
            <person name="Hossain A.S."/>
            <person name="Chowdhury A."/>
            <person name="Snigdha A.R."/>
            <person name="Mortoza M.S."/>
            <person name="Matin S.A."/>
            <person name="Hoque S.M.E."/>
            <person name="Islam M.K."/>
            <person name="Roy D.K."/>
            <person name="Haider R."/>
            <person name="Moosa M.M."/>
            <person name="Elias S.M."/>
            <person name="Hasan A.M."/>
            <person name="Jahan S."/>
            <person name="Shafiuddin M."/>
            <person name="Mahmood N."/>
            <person name="Shommy N.S."/>
        </authorList>
    </citation>
    <scope>NUCLEOTIDE SEQUENCE [LARGE SCALE GENOMIC DNA]</scope>
    <source>
        <strain evidence="2">cv. O-4</strain>
    </source>
</reference>
<proteinExistence type="predicted"/>
<accession>A0A1R3H0F5</accession>
<comment type="caution">
    <text evidence="1">The sequence shown here is derived from an EMBL/GenBank/DDBJ whole genome shotgun (WGS) entry which is preliminary data.</text>
</comment>
<dbReference type="AlphaFoldDB" id="A0A1R3H0F5"/>
<evidence type="ECO:0000313" key="2">
    <source>
        <dbReference type="Proteomes" id="UP000187203"/>
    </source>
</evidence>
<evidence type="ECO:0000313" key="1">
    <source>
        <dbReference type="EMBL" id="OMO63833.1"/>
    </source>
</evidence>
<name>A0A1R3H0F5_9ROSI</name>
<sequence>MEKEAKQRKATTFLLQRRQLSPLSSSLNVAMSRSRVRDVLT</sequence>
<protein>
    <submittedName>
        <fullName evidence="1">Uncharacterized protein</fullName>
    </submittedName>
</protein>
<dbReference type="EMBL" id="AWUE01021046">
    <property type="protein sequence ID" value="OMO63833.1"/>
    <property type="molecule type" value="Genomic_DNA"/>
</dbReference>
<organism evidence="1 2">
    <name type="scientific">Corchorus olitorius</name>
    <dbReference type="NCBI Taxonomy" id="93759"/>
    <lineage>
        <taxon>Eukaryota</taxon>
        <taxon>Viridiplantae</taxon>
        <taxon>Streptophyta</taxon>
        <taxon>Embryophyta</taxon>
        <taxon>Tracheophyta</taxon>
        <taxon>Spermatophyta</taxon>
        <taxon>Magnoliopsida</taxon>
        <taxon>eudicotyledons</taxon>
        <taxon>Gunneridae</taxon>
        <taxon>Pentapetalae</taxon>
        <taxon>rosids</taxon>
        <taxon>malvids</taxon>
        <taxon>Malvales</taxon>
        <taxon>Malvaceae</taxon>
        <taxon>Grewioideae</taxon>
        <taxon>Apeibeae</taxon>
        <taxon>Corchorus</taxon>
    </lineage>
</organism>
<keyword evidence="2" id="KW-1185">Reference proteome</keyword>
<gene>
    <name evidence="1" type="ORF">COLO4_32197</name>
</gene>